<evidence type="ECO:0000313" key="2">
    <source>
        <dbReference type="Proteomes" id="UP001056120"/>
    </source>
</evidence>
<dbReference type="Proteomes" id="UP001056120">
    <property type="component" value="Linkage Group LG12"/>
</dbReference>
<name>A0ACB9HII3_9ASTR</name>
<sequence>MEQDGAKFTDLPTDVLRIIIMYLAMSNGGASNFAKVIAVIKNSRAAIHHGSSFEQPSILELSNATSRKVVWVLVSFEIRLIAQKLGKSGKYHAVLCKAFSQFSNDGEILKVTNFDNMEQHYFNETLWNEDGLLAKCVAVGNDSTRQIIQHIPFHVLWGMEED</sequence>
<accession>A0ACB9HII3</accession>
<reference evidence="1 2" key="2">
    <citation type="journal article" date="2022" name="Mol. Ecol. Resour.">
        <title>The genomes of chicory, endive, great burdock and yacon provide insights into Asteraceae paleo-polyploidization history and plant inulin production.</title>
        <authorList>
            <person name="Fan W."/>
            <person name="Wang S."/>
            <person name="Wang H."/>
            <person name="Wang A."/>
            <person name="Jiang F."/>
            <person name="Liu H."/>
            <person name="Zhao H."/>
            <person name="Xu D."/>
            <person name="Zhang Y."/>
        </authorList>
    </citation>
    <scope>NUCLEOTIDE SEQUENCE [LARGE SCALE GENOMIC DNA]</scope>
    <source>
        <strain evidence="2">cv. Yunnan</strain>
        <tissue evidence="1">Leaves</tissue>
    </source>
</reference>
<dbReference type="EMBL" id="CM042029">
    <property type="protein sequence ID" value="KAI3795729.1"/>
    <property type="molecule type" value="Genomic_DNA"/>
</dbReference>
<proteinExistence type="predicted"/>
<organism evidence="1 2">
    <name type="scientific">Smallanthus sonchifolius</name>
    <dbReference type="NCBI Taxonomy" id="185202"/>
    <lineage>
        <taxon>Eukaryota</taxon>
        <taxon>Viridiplantae</taxon>
        <taxon>Streptophyta</taxon>
        <taxon>Embryophyta</taxon>
        <taxon>Tracheophyta</taxon>
        <taxon>Spermatophyta</taxon>
        <taxon>Magnoliopsida</taxon>
        <taxon>eudicotyledons</taxon>
        <taxon>Gunneridae</taxon>
        <taxon>Pentapetalae</taxon>
        <taxon>asterids</taxon>
        <taxon>campanulids</taxon>
        <taxon>Asterales</taxon>
        <taxon>Asteraceae</taxon>
        <taxon>Asteroideae</taxon>
        <taxon>Heliantheae alliance</taxon>
        <taxon>Millerieae</taxon>
        <taxon>Smallanthus</taxon>
    </lineage>
</organism>
<protein>
    <submittedName>
        <fullName evidence="1">Uncharacterized protein</fullName>
    </submittedName>
</protein>
<gene>
    <name evidence="1" type="ORF">L1987_38386</name>
</gene>
<reference evidence="2" key="1">
    <citation type="journal article" date="2022" name="Mol. Ecol. Resour.">
        <title>The genomes of chicory, endive, great burdock and yacon provide insights into Asteraceae palaeo-polyploidization history and plant inulin production.</title>
        <authorList>
            <person name="Fan W."/>
            <person name="Wang S."/>
            <person name="Wang H."/>
            <person name="Wang A."/>
            <person name="Jiang F."/>
            <person name="Liu H."/>
            <person name="Zhao H."/>
            <person name="Xu D."/>
            <person name="Zhang Y."/>
        </authorList>
    </citation>
    <scope>NUCLEOTIDE SEQUENCE [LARGE SCALE GENOMIC DNA]</scope>
    <source>
        <strain evidence="2">cv. Yunnan</strain>
    </source>
</reference>
<comment type="caution">
    <text evidence="1">The sequence shown here is derived from an EMBL/GenBank/DDBJ whole genome shotgun (WGS) entry which is preliminary data.</text>
</comment>
<evidence type="ECO:0000313" key="1">
    <source>
        <dbReference type="EMBL" id="KAI3795729.1"/>
    </source>
</evidence>
<keyword evidence="2" id="KW-1185">Reference proteome</keyword>